<evidence type="ECO:0008006" key="4">
    <source>
        <dbReference type="Google" id="ProtNLM"/>
    </source>
</evidence>
<gene>
    <name evidence="2" type="ORF">BN980_GECA04s01539g</name>
</gene>
<dbReference type="GO" id="GO:0046404">
    <property type="term" value="F:ATP-dependent polydeoxyribonucleotide 5'-hydroxyl-kinase activity"/>
    <property type="evidence" value="ECO:0007669"/>
    <property type="project" value="TreeGrafter"/>
</dbReference>
<dbReference type="STRING" id="1173061.A0A0J9X6Z2"/>
<dbReference type="InterPro" id="IPR023214">
    <property type="entry name" value="HAD_sf"/>
</dbReference>
<name>A0A0J9X6Z2_GEOCN</name>
<dbReference type="InterPro" id="IPR006549">
    <property type="entry name" value="HAD-SF_hydro_IIIA"/>
</dbReference>
<feature type="compositionally biased region" description="Basic and acidic residues" evidence="1">
    <location>
        <begin position="157"/>
        <end position="182"/>
    </location>
</feature>
<dbReference type="OrthoDB" id="19045at2759"/>
<feature type="region of interest" description="Disordered" evidence="1">
    <location>
        <begin position="134"/>
        <end position="186"/>
    </location>
</feature>
<dbReference type="EMBL" id="CCBN010000004">
    <property type="protein sequence ID" value="CDO52917.1"/>
    <property type="molecule type" value="Genomic_DNA"/>
</dbReference>
<evidence type="ECO:0000313" key="2">
    <source>
        <dbReference type="EMBL" id="CDO52917.1"/>
    </source>
</evidence>
<proteinExistence type="predicted"/>
<sequence>MPKAKAPKKSGSIMSYFEPVKLPRKLAKLENQDQTTRSAAAAKKTKLKPTPQDEIPSVLNWVLTDTLLKTQYKAENIPAVPARLAVAAFDLDSTLVDTKSRTPFPRNGSDWRWLNDRVKPSLIKLAQYTKNGTHIQDLQSNQKIPLEENQKTQAGLSKEKPDQVQKEEKPSLSEQKPTKDQTQDQEEFQLSEQFSAFLANATQSNVQYIIVIFSNQGGVVTKPDAKRYRYLKDRVEQIALDLGAPFWFYAATKEPKALPAGQVSFRKPATGMWMHFQKEFEQDGARELDFENSFFVGDAAGRPKDFSDSDLKFATSLGLKFYTPEEFF</sequence>
<comment type="caution">
    <text evidence="2">The sequence shown here is derived from an EMBL/GenBank/DDBJ whole genome shotgun (WGS) entry which is preliminary data.</text>
</comment>
<dbReference type="PANTHER" id="PTHR12083:SF9">
    <property type="entry name" value="BIFUNCTIONAL POLYNUCLEOTIDE PHOSPHATASE_KINASE"/>
    <property type="match status" value="1"/>
</dbReference>
<dbReference type="GO" id="GO:0006281">
    <property type="term" value="P:DNA repair"/>
    <property type="evidence" value="ECO:0007669"/>
    <property type="project" value="TreeGrafter"/>
</dbReference>
<feature type="compositionally biased region" description="Polar residues" evidence="1">
    <location>
        <begin position="134"/>
        <end position="143"/>
    </location>
</feature>
<protein>
    <recommendedName>
        <fullName evidence="4">DNA 3'-phosphatase</fullName>
    </recommendedName>
</protein>
<dbReference type="InterPro" id="IPR036412">
    <property type="entry name" value="HAD-like_sf"/>
</dbReference>
<dbReference type="PANTHER" id="PTHR12083">
    <property type="entry name" value="BIFUNCTIONAL POLYNUCLEOTIDE PHOSPHATASE/KINASE"/>
    <property type="match status" value="1"/>
</dbReference>
<accession>A0A0J9X6Z2</accession>
<evidence type="ECO:0000313" key="3">
    <source>
        <dbReference type="Proteomes" id="UP000242525"/>
    </source>
</evidence>
<dbReference type="NCBIfam" id="TIGR01662">
    <property type="entry name" value="HAD-SF-IIIA"/>
    <property type="match status" value="1"/>
</dbReference>
<dbReference type="Proteomes" id="UP000242525">
    <property type="component" value="Unassembled WGS sequence"/>
</dbReference>
<keyword evidence="3" id="KW-1185">Reference proteome</keyword>
<dbReference type="InterPro" id="IPR013954">
    <property type="entry name" value="PNK3P"/>
</dbReference>
<dbReference type="GO" id="GO:0003690">
    <property type="term" value="F:double-stranded DNA binding"/>
    <property type="evidence" value="ECO:0007669"/>
    <property type="project" value="TreeGrafter"/>
</dbReference>
<dbReference type="Pfam" id="PF08645">
    <property type="entry name" value="PNK3P"/>
    <property type="match status" value="2"/>
</dbReference>
<evidence type="ECO:0000256" key="1">
    <source>
        <dbReference type="SAM" id="MobiDB-lite"/>
    </source>
</evidence>
<dbReference type="GO" id="GO:0046403">
    <property type="term" value="F:polynucleotide 3'-phosphatase activity"/>
    <property type="evidence" value="ECO:0007669"/>
    <property type="project" value="TreeGrafter"/>
</dbReference>
<dbReference type="Gene3D" id="3.40.50.1000">
    <property type="entry name" value="HAD superfamily/HAD-like"/>
    <property type="match status" value="2"/>
</dbReference>
<reference evidence="2" key="1">
    <citation type="submission" date="2014-03" db="EMBL/GenBank/DDBJ databases">
        <authorList>
            <person name="Casaregola S."/>
        </authorList>
    </citation>
    <scope>NUCLEOTIDE SEQUENCE [LARGE SCALE GENOMIC DNA]</scope>
    <source>
        <strain evidence="2">CLIB 918</strain>
    </source>
</reference>
<feature type="region of interest" description="Disordered" evidence="1">
    <location>
        <begin position="27"/>
        <end position="51"/>
    </location>
</feature>
<dbReference type="SUPFAM" id="SSF56784">
    <property type="entry name" value="HAD-like"/>
    <property type="match status" value="2"/>
</dbReference>
<dbReference type="AlphaFoldDB" id="A0A0J9X6Z2"/>
<organism evidence="2 3">
    <name type="scientific">Geotrichum candidum</name>
    <name type="common">Oospora lactis</name>
    <name type="synonym">Dipodascus geotrichum</name>
    <dbReference type="NCBI Taxonomy" id="1173061"/>
    <lineage>
        <taxon>Eukaryota</taxon>
        <taxon>Fungi</taxon>
        <taxon>Dikarya</taxon>
        <taxon>Ascomycota</taxon>
        <taxon>Saccharomycotina</taxon>
        <taxon>Dipodascomycetes</taxon>
        <taxon>Dipodascales</taxon>
        <taxon>Dipodascaceae</taxon>
        <taxon>Geotrichum</taxon>
    </lineage>
</organism>